<proteinExistence type="predicted"/>
<accession>A0ABD2WHK6</accession>
<protein>
    <recommendedName>
        <fullName evidence="3">Secreted protein</fullName>
    </recommendedName>
</protein>
<dbReference type="AlphaFoldDB" id="A0ABD2WHK6"/>
<sequence length="78" mass="9089">MSTTRLLLSVLLHVYSHNALRPSSDILHVIVESQYIYYMYIKSRTKSIICIKFLNGFLRLLAIRLTIQCWTIVTACIQ</sequence>
<organism evidence="1 2">
    <name type="scientific">Trichogramma kaykai</name>
    <dbReference type="NCBI Taxonomy" id="54128"/>
    <lineage>
        <taxon>Eukaryota</taxon>
        <taxon>Metazoa</taxon>
        <taxon>Ecdysozoa</taxon>
        <taxon>Arthropoda</taxon>
        <taxon>Hexapoda</taxon>
        <taxon>Insecta</taxon>
        <taxon>Pterygota</taxon>
        <taxon>Neoptera</taxon>
        <taxon>Endopterygota</taxon>
        <taxon>Hymenoptera</taxon>
        <taxon>Apocrita</taxon>
        <taxon>Proctotrupomorpha</taxon>
        <taxon>Chalcidoidea</taxon>
        <taxon>Trichogrammatidae</taxon>
        <taxon>Trichogramma</taxon>
    </lineage>
</organism>
<evidence type="ECO:0000313" key="1">
    <source>
        <dbReference type="EMBL" id="KAL3392602.1"/>
    </source>
</evidence>
<evidence type="ECO:0008006" key="3">
    <source>
        <dbReference type="Google" id="ProtNLM"/>
    </source>
</evidence>
<gene>
    <name evidence="1" type="ORF">TKK_012915</name>
</gene>
<comment type="caution">
    <text evidence="1">The sequence shown here is derived from an EMBL/GenBank/DDBJ whole genome shotgun (WGS) entry which is preliminary data.</text>
</comment>
<dbReference type="EMBL" id="JBJJXI010000103">
    <property type="protein sequence ID" value="KAL3392602.1"/>
    <property type="molecule type" value="Genomic_DNA"/>
</dbReference>
<name>A0ABD2WHK6_9HYME</name>
<keyword evidence="2" id="KW-1185">Reference proteome</keyword>
<reference evidence="1 2" key="1">
    <citation type="journal article" date="2024" name="bioRxiv">
        <title>A reference genome for Trichogramma kaykai: A tiny desert-dwelling parasitoid wasp with competing sex-ratio distorters.</title>
        <authorList>
            <person name="Culotta J."/>
            <person name="Lindsey A.R."/>
        </authorList>
    </citation>
    <scope>NUCLEOTIDE SEQUENCE [LARGE SCALE GENOMIC DNA]</scope>
    <source>
        <strain evidence="1 2">KSX58</strain>
    </source>
</reference>
<dbReference type="Proteomes" id="UP001627154">
    <property type="component" value="Unassembled WGS sequence"/>
</dbReference>
<evidence type="ECO:0000313" key="2">
    <source>
        <dbReference type="Proteomes" id="UP001627154"/>
    </source>
</evidence>